<evidence type="ECO:0000259" key="3">
    <source>
        <dbReference type="SMART" id="SM00903"/>
    </source>
</evidence>
<dbReference type="InterPro" id="IPR050268">
    <property type="entry name" value="NADH-dep_flavin_reductase"/>
</dbReference>
<dbReference type="GO" id="GO:0042602">
    <property type="term" value="F:riboflavin reductase (NADPH) activity"/>
    <property type="evidence" value="ECO:0007669"/>
    <property type="project" value="TreeGrafter"/>
</dbReference>
<dbReference type="SUPFAM" id="SSF50475">
    <property type="entry name" value="FMN-binding split barrel"/>
    <property type="match status" value="1"/>
</dbReference>
<feature type="domain" description="Flavin reductase like" evidence="3">
    <location>
        <begin position="13"/>
        <end position="157"/>
    </location>
</feature>
<dbReference type="Gene3D" id="2.30.110.10">
    <property type="entry name" value="Electron Transport, Fmn-binding Protein, Chain A"/>
    <property type="match status" value="1"/>
</dbReference>
<comment type="similarity">
    <text evidence="1">Belongs to the non-flavoprotein flavin reductase family.</text>
</comment>
<dbReference type="InterPro" id="IPR002563">
    <property type="entry name" value="Flavin_Rdtase-like_dom"/>
</dbReference>
<dbReference type="GO" id="GO:0010181">
    <property type="term" value="F:FMN binding"/>
    <property type="evidence" value="ECO:0007669"/>
    <property type="project" value="InterPro"/>
</dbReference>
<dbReference type="PANTHER" id="PTHR30466:SF11">
    <property type="entry name" value="FLAVIN-DEPENDENT MONOOXYGENASE, REDUCTASE SUBUNIT HSAB"/>
    <property type="match status" value="1"/>
</dbReference>
<dbReference type="EMBL" id="CAJNIZ010000001">
    <property type="protein sequence ID" value="CAE7149533.1"/>
    <property type="molecule type" value="Genomic_DNA"/>
</dbReference>
<dbReference type="SMART" id="SM00903">
    <property type="entry name" value="Flavin_Reduct"/>
    <property type="match status" value="1"/>
</dbReference>
<evidence type="ECO:0000256" key="1">
    <source>
        <dbReference type="ARBA" id="ARBA00008898"/>
    </source>
</evidence>
<keyword evidence="2" id="KW-0560">Oxidoreductase</keyword>
<dbReference type="Pfam" id="PF01613">
    <property type="entry name" value="Flavin_Reduct"/>
    <property type="match status" value="1"/>
</dbReference>
<dbReference type="Proteomes" id="UP000649617">
    <property type="component" value="Unassembled WGS sequence"/>
</dbReference>
<dbReference type="PANTHER" id="PTHR30466">
    <property type="entry name" value="FLAVIN REDUCTASE"/>
    <property type="match status" value="1"/>
</dbReference>
<evidence type="ECO:0000256" key="2">
    <source>
        <dbReference type="ARBA" id="ARBA00023002"/>
    </source>
</evidence>
<gene>
    <name evidence="4" type="primary">hsaB</name>
    <name evidence="4" type="ORF">SPIL2461_LOCUS141</name>
</gene>
<proteinExistence type="inferred from homology"/>
<dbReference type="AlphaFoldDB" id="A0A812IPT3"/>
<name>A0A812IPT3_SYMPI</name>
<dbReference type="InterPro" id="IPR012349">
    <property type="entry name" value="Split_barrel_FMN-bd"/>
</dbReference>
<dbReference type="OrthoDB" id="2015405at2759"/>
<accession>A0A812IPT3</accession>
<evidence type="ECO:0000313" key="4">
    <source>
        <dbReference type="EMBL" id="CAE7149533.1"/>
    </source>
</evidence>
<organism evidence="4 5">
    <name type="scientific">Symbiodinium pilosum</name>
    <name type="common">Dinoflagellate</name>
    <dbReference type="NCBI Taxonomy" id="2952"/>
    <lineage>
        <taxon>Eukaryota</taxon>
        <taxon>Sar</taxon>
        <taxon>Alveolata</taxon>
        <taxon>Dinophyceae</taxon>
        <taxon>Suessiales</taxon>
        <taxon>Symbiodiniaceae</taxon>
        <taxon>Symbiodinium</taxon>
    </lineage>
</organism>
<protein>
    <submittedName>
        <fullName evidence="4">HsaB protein</fullName>
    </submittedName>
</protein>
<sequence>MTEFDGRALRNAMGNFCTGIVVATSVFEGKPVGFAAQSFVSLSLTPPLVAICPGKSSSSWPKLRDAGSFCINLLAADQKHVCDAMAKSGGDKFADVQWQAGVTGAPIIVGTLGYVECELVAEHDAGDHTIAVGQVQDFKMTDEGKAPLLFFRGGYGEFGELT</sequence>
<evidence type="ECO:0000313" key="5">
    <source>
        <dbReference type="Proteomes" id="UP000649617"/>
    </source>
</evidence>
<reference evidence="4" key="1">
    <citation type="submission" date="2021-02" db="EMBL/GenBank/DDBJ databases">
        <authorList>
            <person name="Dougan E. K."/>
            <person name="Rhodes N."/>
            <person name="Thang M."/>
            <person name="Chan C."/>
        </authorList>
    </citation>
    <scope>NUCLEOTIDE SEQUENCE</scope>
</reference>
<keyword evidence="5" id="KW-1185">Reference proteome</keyword>
<comment type="caution">
    <text evidence="4">The sequence shown here is derived from an EMBL/GenBank/DDBJ whole genome shotgun (WGS) entry which is preliminary data.</text>
</comment>